<dbReference type="SMART" id="SM00382">
    <property type="entry name" value="AAA"/>
    <property type="match status" value="1"/>
</dbReference>
<evidence type="ECO:0000313" key="13">
    <source>
        <dbReference type="EMBL" id="TKH10192.1"/>
    </source>
</evidence>
<accession>A0A9X8ZGF6</accession>
<feature type="transmembrane region" description="Helical" evidence="10">
    <location>
        <begin position="281"/>
        <end position="309"/>
    </location>
</feature>
<keyword evidence="7 10" id="KW-1133">Transmembrane helix</keyword>
<dbReference type="SUPFAM" id="SSF90123">
    <property type="entry name" value="ABC transporter transmembrane region"/>
    <property type="match status" value="1"/>
</dbReference>
<gene>
    <name evidence="13" type="ORF">FC678_15200</name>
</gene>
<dbReference type="Gene3D" id="3.40.50.300">
    <property type="entry name" value="P-loop containing nucleotide triphosphate hydrolases"/>
    <property type="match status" value="1"/>
</dbReference>
<comment type="caution">
    <text evidence="13">The sequence shown here is derived from an EMBL/GenBank/DDBJ whole genome shotgun (WGS) entry which is preliminary data.</text>
</comment>
<dbReference type="Pfam" id="PF00005">
    <property type="entry name" value="ABC_tran"/>
    <property type="match status" value="1"/>
</dbReference>
<dbReference type="FunFam" id="1.20.1560.10:FF:000011">
    <property type="entry name" value="Multidrug ABC transporter ATP-binding protein"/>
    <property type="match status" value="1"/>
</dbReference>
<dbReference type="EMBL" id="SZNT01000224">
    <property type="protein sequence ID" value="TKH10192.1"/>
    <property type="molecule type" value="Genomic_DNA"/>
</dbReference>
<dbReference type="Proteomes" id="UP000309170">
    <property type="component" value="Unassembled WGS sequence"/>
</dbReference>
<keyword evidence="8 10" id="KW-0472">Membrane</keyword>
<dbReference type="GO" id="GO:0016887">
    <property type="term" value="F:ATP hydrolysis activity"/>
    <property type="evidence" value="ECO:0007669"/>
    <property type="project" value="InterPro"/>
</dbReference>
<dbReference type="PROSITE" id="PS00211">
    <property type="entry name" value="ABC_TRANSPORTER_1"/>
    <property type="match status" value="1"/>
</dbReference>
<dbReference type="InterPro" id="IPR011527">
    <property type="entry name" value="ABC1_TM_dom"/>
</dbReference>
<feature type="transmembrane region" description="Helical" evidence="10">
    <location>
        <begin position="178"/>
        <end position="198"/>
    </location>
</feature>
<dbReference type="Pfam" id="PF00664">
    <property type="entry name" value="ABC_membrane"/>
    <property type="match status" value="1"/>
</dbReference>
<feature type="coiled-coil region" evidence="9">
    <location>
        <begin position="350"/>
        <end position="377"/>
    </location>
</feature>
<evidence type="ECO:0000259" key="12">
    <source>
        <dbReference type="PROSITE" id="PS50929"/>
    </source>
</evidence>
<dbReference type="PROSITE" id="PS50929">
    <property type="entry name" value="ABC_TM1F"/>
    <property type="match status" value="1"/>
</dbReference>
<dbReference type="InterPro" id="IPR017871">
    <property type="entry name" value="ABC_transporter-like_CS"/>
</dbReference>
<dbReference type="PROSITE" id="PS50893">
    <property type="entry name" value="ABC_TRANSPORTER_2"/>
    <property type="match status" value="1"/>
</dbReference>
<evidence type="ECO:0000256" key="6">
    <source>
        <dbReference type="ARBA" id="ARBA00022840"/>
    </source>
</evidence>
<dbReference type="SUPFAM" id="SSF52540">
    <property type="entry name" value="P-loop containing nucleoside triphosphate hydrolases"/>
    <property type="match status" value="1"/>
</dbReference>
<dbReference type="InterPro" id="IPR039421">
    <property type="entry name" value="Type_1_exporter"/>
</dbReference>
<keyword evidence="5" id="KW-0547">Nucleotide-binding</keyword>
<dbReference type="PANTHER" id="PTHR43394">
    <property type="entry name" value="ATP-DEPENDENT PERMEASE MDL1, MITOCHONDRIAL"/>
    <property type="match status" value="1"/>
</dbReference>
<dbReference type="FunFam" id="3.40.50.300:FF:000287">
    <property type="entry name" value="Multidrug ABC transporter ATP-binding protein"/>
    <property type="match status" value="1"/>
</dbReference>
<feature type="transmembrane region" description="Helical" evidence="10">
    <location>
        <begin position="99"/>
        <end position="119"/>
    </location>
</feature>
<dbReference type="CDD" id="cd03254">
    <property type="entry name" value="ABCC_Glucan_exporter_like"/>
    <property type="match status" value="1"/>
</dbReference>
<dbReference type="GO" id="GO:0005524">
    <property type="term" value="F:ATP binding"/>
    <property type="evidence" value="ECO:0007669"/>
    <property type="project" value="UniProtKB-KW"/>
</dbReference>
<evidence type="ECO:0000256" key="3">
    <source>
        <dbReference type="ARBA" id="ARBA00022475"/>
    </source>
</evidence>
<evidence type="ECO:0000256" key="8">
    <source>
        <dbReference type="ARBA" id="ARBA00023136"/>
    </source>
</evidence>
<dbReference type="PANTHER" id="PTHR43394:SF1">
    <property type="entry name" value="ATP-BINDING CASSETTE SUB-FAMILY B MEMBER 10, MITOCHONDRIAL"/>
    <property type="match status" value="1"/>
</dbReference>
<keyword evidence="4 10" id="KW-0812">Transmembrane</keyword>
<dbReference type="Gene3D" id="1.20.1560.10">
    <property type="entry name" value="ABC transporter type 1, transmembrane domain"/>
    <property type="match status" value="1"/>
</dbReference>
<evidence type="ECO:0000256" key="5">
    <source>
        <dbReference type="ARBA" id="ARBA00022741"/>
    </source>
</evidence>
<keyword evidence="6 13" id="KW-0067">ATP-binding</keyword>
<dbReference type="RefSeq" id="WP_137023901.1">
    <property type="nucleotide sequence ID" value="NZ_SZNT01000224.1"/>
</dbReference>
<name>A0A9X8ZGF6_9BACI</name>
<feature type="transmembrane region" description="Helical" evidence="10">
    <location>
        <begin position="50"/>
        <end position="71"/>
    </location>
</feature>
<proteinExistence type="predicted"/>
<dbReference type="InterPro" id="IPR003593">
    <property type="entry name" value="AAA+_ATPase"/>
</dbReference>
<reference evidence="13 14" key="1">
    <citation type="journal article" date="2019" name="Environ. Microbiol.">
        <title>An active ?-lactamase is a part of an orchestrated cell wall stress resistance network of Bacillus subtilis and related rhizosphere species.</title>
        <authorList>
            <person name="Bucher T."/>
            <person name="Keren-Paz A."/>
            <person name="Hausser J."/>
            <person name="Olender T."/>
            <person name="Cytryn E."/>
            <person name="Kolodkin-Gal I."/>
        </authorList>
    </citation>
    <scope>NUCLEOTIDE SEQUENCE [LARGE SCALE GENOMIC DNA]</scope>
    <source>
        <strain evidence="13 14">I4</strain>
    </source>
</reference>
<comment type="subcellular location">
    <subcellularLocation>
        <location evidence="1">Cell membrane</location>
        <topology evidence="1">Multi-pass membrane protein</topology>
    </subcellularLocation>
</comment>
<dbReference type="AlphaFoldDB" id="A0A9X8ZGF6"/>
<keyword evidence="2" id="KW-0813">Transport</keyword>
<dbReference type="InterPro" id="IPR027417">
    <property type="entry name" value="P-loop_NTPase"/>
</dbReference>
<keyword evidence="9" id="KW-0175">Coiled coil</keyword>
<dbReference type="GO" id="GO:0005886">
    <property type="term" value="C:plasma membrane"/>
    <property type="evidence" value="ECO:0007669"/>
    <property type="project" value="UniProtKB-SubCell"/>
</dbReference>
<evidence type="ECO:0000313" key="14">
    <source>
        <dbReference type="Proteomes" id="UP000309170"/>
    </source>
</evidence>
<dbReference type="GO" id="GO:0015421">
    <property type="term" value="F:ABC-type oligopeptide transporter activity"/>
    <property type="evidence" value="ECO:0007669"/>
    <property type="project" value="TreeGrafter"/>
</dbReference>
<evidence type="ECO:0000256" key="1">
    <source>
        <dbReference type="ARBA" id="ARBA00004651"/>
    </source>
</evidence>
<evidence type="ECO:0000256" key="7">
    <source>
        <dbReference type="ARBA" id="ARBA00022989"/>
    </source>
</evidence>
<sequence length="619" mass="68422">MSNQKKPQGGGQVGHGPGGGNMMMMGQKAKDFKGTLKRLLTYLKPRRNKLIAVFFAAIMSTIFMIVGPKIMGNAITELFEGAYGKLQGIPGAAINFDKIGQILLLLAGLYALSSLFNYVQQYIMSSVAQNTVYDLRQDVNEKLEKLPLKYFEGRPNGETLSRMTNDIDTIGSTLQQSLTQFITSIVTILGIIIMMLSISPLLTLISIVSLPLSIFAIRPILKRSQKYFADQQRKLGQLNGHIEEMYTGHQVVKAFGHEKKASAQFTAVNEELYKAGSKAQFISGIIMPIMFFIGNLSYVLISVVGGILVTQRSISIGDIQAFITYSKQFTQPITQTANIANIIQSTVAAAERVFELLDEEEEMKEETTANIKRANGAVSFEHVDFGYGEEMLIEDMNIDVLPGQTVAIVGPTGAGKTTMINLLMRFYELNGGKINIDGLDTRNMSRNDLRKNFGMVLQDTWLFNGTIKENIAYGKNGATDEEIFTAARTAHADHFIRTLPDGYETILNEEATNISQGQKQLLTIARAVLADPPIMILDEATSSVDTRTEVFIQKAMNRLMEGRTSFVIAHRLSTIKDADLILVMDQGKVIEKGTHSDLLMENGFYAELYNSQFTENVAG</sequence>
<dbReference type="InterPro" id="IPR003439">
    <property type="entry name" value="ABC_transporter-like_ATP-bd"/>
</dbReference>
<evidence type="ECO:0000256" key="4">
    <source>
        <dbReference type="ARBA" id="ARBA00022692"/>
    </source>
</evidence>
<dbReference type="CDD" id="cd18547">
    <property type="entry name" value="ABC_6TM_Tm288_like"/>
    <property type="match status" value="1"/>
</dbReference>
<organism evidence="13 14">
    <name type="scientific">Peribacillus simplex</name>
    <dbReference type="NCBI Taxonomy" id="1478"/>
    <lineage>
        <taxon>Bacteria</taxon>
        <taxon>Bacillati</taxon>
        <taxon>Bacillota</taxon>
        <taxon>Bacilli</taxon>
        <taxon>Bacillales</taxon>
        <taxon>Bacillaceae</taxon>
        <taxon>Peribacillus</taxon>
    </lineage>
</organism>
<dbReference type="InterPro" id="IPR036640">
    <property type="entry name" value="ABC1_TM_sf"/>
</dbReference>
<feature type="domain" description="ABC transmembrane type-1" evidence="12">
    <location>
        <begin position="51"/>
        <end position="345"/>
    </location>
</feature>
<evidence type="ECO:0000256" key="9">
    <source>
        <dbReference type="SAM" id="Coils"/>
    </source>
</evidence>
<feature type="transmembrane region" description="Helical" evidence="10">
    <location>
        <begin position="204"/>
        <end position="221"/>
    </location>
</feature>
<feature type="domain" description="ABC transporter" evidence="11">
    <location>
        <begin position="378"/>
        <end position="611"/>
    </location>
</feature>
<evidence type="ECO:0000256" key="10">
    <source>
        <dbReference type="SAM" id="Phobius"/>
    </source>
</evidence>
<evidence type="ECO:0000256" key="2">
    <source>
        <dbReference type="ARBA" id="ARBA00022448"/>
    </source>
</evidence>
<keyword evidence="3" id="KW-1003">Cell membrane</keyword>
<evidence type="ECO:0000259" key="11">
    <source>
        <dbReference type="PROSITE" id="PS50893"/>
    </source>
</evidence>
<protein>
    <submittedName>
        <fullName evidence="13">ABC transporter ATP-binding protein</fullName>
    </submittedName>
</protein>